<evidence type="ECO:0000313" key="1">
    <source>
        <dbReference type="EnsemblMetazoa" id="XP_021203246.1"/>
    </source>
</evidence>
<dbReference type="EnsemblMetazoa" id="XM_021347571.2">
    <property type="protein sequence ID" value="XP_021203246.1"/>
    <property type="gene ID" value="GeneID_692527"/>
</dbReference>
<reference evidence="3" key="1">
    <citation type="journal article" date="2008" name="Insect Biochem. Mol. Biol.">
        <title>The genome of a lepidopteran model insect, the silkworm Bombyx mori.</title>
        <authorList>
            <consortium name="International Silkworm Genome Consortium"/>
        </authorList>
    </citation>
    <scope>NUCLEOTIDE SEQUENCE [LARGE SCALE GENOMIC DNA]</scope>
    <source>
        <strain evidence="3">p50T</strain>
    </source>
</reference>
<accession>A0A8R2M241</accession>
<gene>
    <name evidence="1" type="primary">692527</name>
</gene>
<dbReference type="EnsemblMetazoa" id="XM_038016843.1">
    <property type="protein sequence ID" value="XP_037872771.1"/>
    <property type="gene ID" value="LOC119629768"/>
</dbReference>
<proteinExistence type="predicted"/>
<evidence type="ECO:0008006" key="4">
    <source>
        <dbReference type="Google" id="ProtNLM"/>
    </source>
</evidence>
<protein>
    <recommendedName>
        <fullName evidence="4">Gloverin</fullName>
    </recommendedName>
</protein>
<organism evidence="2 3">
    <name type="scientific">Bombyx mori</name>
    <name type="common">Silk moth</name>
    <dbReference type="NCBI Taxonomy" id="7091"/>
    <lineage>
        <taxon>Eukaryota</taxon>
        <taxon>Metazoa</taxon>
        <taxon>Ecdysozoa</taxon>
        <taxon>Arthropoda</taxon>
        <taxon>Hexapoda</taxon>
        <taxon>Insecta</taxon>
        <taxon>Pterygota</taxon>
        <taxon>Neoptera</taxon>
        <taxon>Endopterygota</taxon>
        <taxon>Lepidoptera</taxon>
        <taxon>Glossata</taxon>
        <taxon>Ditrysia</taxon>
        <taxon>Bombycoidea</taxon>
        <taxon>Bombycidae</taxon>
        <taxon>Bombycinae</taxon>
        <taxon>Bombyx</taxon>
    </lineage>
</organism>
<reference evidence="2" key="2">
    <citation type="submission" date="2022-06" db="UniProtKB">
        <authorList>
            <consortium name="EnsemblMetazoa"/>
        </authorList>
    </citation>
    <scope>IDENTIFICATION</scope>
    <source>
        <strain evidence="2">p50T (Dazao)</strain>
    </source>
</reference>
<dbReference type="Pfam" id="PF10793">
    <property type="entry name" value="Gloverin"/>
    <property type="match status" value="1"/>
</dbReference>
<evidence type="ECO:0000313" key="3">
    <source>
        <dbReference type="Proteomes" id="UP000005204"/>
    </source>
</evidence>
<evidence type="ECO:0000313" key="2">
    <source>
        <dbReference type="EnsemblMetazoa" id="XP_037872771.1"/>
    </source>
</evidence>
<keyword evidence="3" id="KW-1185">Reference proteome</keyword>
<dbReference type="AlphaFoldDB" id="A0A8R2M241"/>
<dbReference type="InterPro" id="IPR019729">
    <property type="entry name" value="Gloverin-like_protein"/>
</dbReference>
<sequence length="217" mass="23994">MRKRRRRRITDGTSPLTRKIHLNTSAPQLSTTFGLEERNLIQLKMNSNLFYIFATTLVCVNAEVYGPSDYAEDYSISGQSSRRHPRDVTWDKQMGGGKVFGTLGQNDDGLFGKAGYNKEIFNDDRGKLTGQAYGTRVLGPGGDSTNYGGRLDWANKNAQATIDLNRQIGGRSGMTASGSGVWDLDKNTHFSAGGMVSKEFGHKRPDVGLQAEIRHDW</sequence>
<dbReference type="Proteomes" id="UP000005204">
    <property type="component" value="Unassembled WGS sequence"/>
</dbReference>
<name>A0A8R2M241_BOMMO</name>